<gene>
    <name evidence="1" type="ORF">SAMN05421788_103406</name>
</gene>
<organism evidence="1 2">
    <name type="scientific">Filimonas lacunae</name>
    <dbReference type="NCBI Taxonomy" id="477680"/>
    <lineage>
        <taxon>Bacteria</taxon>
        <taxon>Pseudomonadati</taxon>
        <taxon>Bacteroidota</taxon>
        <taxon>Chitinophagia</taxon>
        <taxon>Chitinophagales</taxon>
        <taxon>Chitinophagaceae</taxon>
        <taxon>Filimonas</taxon>
    </lineage>
</organism>
<proteinExistence type="predicted"/>
<name>A0A1N7PDW4_9BACT</name>
<evidence type="ECO:0000313" key="2">
    <source>
        <dbReference type="Proteomes" id="UP000186917"/>
    </source>
</evidence>
<evidence type="ECO:0000313" key="1">
    <source>
        <dbReference type="EMBL" id="SIT08802.1"/>
    </source>
</evidence>
<sequence>MGSNQIKLLLDLAKQIESEPRKKAEIVETLTAAKILTPKGKFTSHYSNLRKVVATPK</sequence>
<accession>A0A1N7PDW4</accession>
<keyword evidence="2" id="KW-1185">Reference proteome</keyword>
<protein>
    <submittedName>
        <fullName evidence="1">Uncharacterized protein</fullName>
    </submittedName>
</protein>
<dbReference type="Proteomes" id="UP000186917">
    <property type="component" value="Unassembled WGS sequence"/>
</dbReference>
<dbReference type="EMBL" id="FTOR01000003">
    <property type="protein sequence ID" value="SIT08802.1"/>
    <property type="molecule type" value="Genomic_DNA"/>
</dbReference>
<dbReference type="AlphaFoldDB" id="A0A1N7PDW4"/>
<dbReference type="STRING" id="477680.SAMN05421788_103406"/>
<reference evidence="2" key="1">
    <citation type="submission" date="2017-01" db="EMBL/GenBank/DDBJ databases">
        <authorList>
            <person name="Varghese N."/>
            <person name="Submissions S."/>
        </authorList>
    </citation>
    <scope>NUCLEOTIDE SEQUENCE [LARGE SCALE GENOMIC DNA]</scope>
    <source>
        <strain evidence="2">DSM 21054</strain>
    </source>
</reference>